<evidence type="ECO:0000313" key="3">
    <source>
        <dbReference type="EMBL" id="TID25403.1"/>
    </source>
</evidence>
<feature type="chain" id="PRO_5021276405" evidence="2">
    <location>
        <begin position="23"/>
        <end position="367"/>
    </location>
</feature>
<dbReference type="GO" id="GO:0004180">
    <property type="term" value="F:carboxypeptidase activity"/>
    <property type="evidence" value="ECO:0007669"/>
    <property type="project" value="UniProtKB-KW"/>
</dbReference>
<evidence type="ECO:0000256" key="2">
    <source>
        <dbReference type="SAM" id="SignalP"/>
    </source>
</evidence>
<protein>
    <submittedName>
        <fullName evidence="3">Carboxypeptidase S1 A</fullName>
    </submittedName>
</protein>
<keyword evidence="3" id="KW-0121">Carboxypeptidase</keyword>
<keyword evidence="2" id="KW-0732">Signal</keyword>
<sequence>MTKRRANTAILCFILLIALVLHCPFSTTRETVPYSNPSTADSQKAVPATDHASIPQPSIHHDIQRPRPGVNRRDVLEDWALAMAAGNEFFCFMGRTKGEAQKWIDSTKGLQGFKLDSAFNDPSEDAIEKWGWDATIDGDDLTDGTEIKDEFYTFMKVLKLEPQKTTAWGIHAWRHMYAWNVERGIDERLMPTNGPAIVTANYRNYISKDKNNVAMVVDYMFSPQSVVKAKKSPGPAPDLGRASDMWFLQYYRHGQNFFKFPEPASVFRIPRQYLPRHIFIQHIITPEVKELFQRLVELDGTPEPDGKQFFDDDIYGKMLMGTAHGKSVGWFLVQHKDYFGDLGVKSIRIWFSKSTNRWNLYFEIGEV</sequence>
<evidence type="ECO:0000256" key="1">
    <source>
        <dbReference type="SAM" id="MobiDB-lite"/>
    </source>
</evidence>
<evidence type="ECO:0000313" key="4">
    <source>
        <dbReference type="Proteomes" id="UP000298493"/>
    </source>
</evidence>
<dbReference type="STRING" id="86259.A0A4Z1P8F0"/>
<gene>
    <name evidence="3" type="ORF">E6O75_ATG04608</name>
</gene>
<name>A0A4Z1P8F0_9PEZI</name>
<keyword evidence="3" id="KW-0645">Protease</keyword>
<dbReference type="AlphaFoldDB" id="A0A4Z1P8F0"/>
<accession>A0A4Z1P8F0</accession>
<dbReference type="EMBL" id="SNSC02000004">
    <property type="protein sequence ID" value="TID25403.1"/>
    <property type="molecule type" value="Genomic_DNA"/>
</dbReference>
<comment type="caution">
    <text evidence="3">The sequence shown here is derived from an EMBL/GenBank/DDBJ whole genome shotgun (WGS) entry which is preliminary data.</text>
</comment>
<dbReference type="Proteomes" id="UP000298493">
    <property type="component" value="Unassembled WGS sequence"/>
</dbReference>
<feature type="region of interest" description="Disordered" evidence="1">
    <location>
        <begin position="32"/>
        <end position="69"/>
    </location>
</feature>
<proteinExistence type="predicted"/>
<feature type="signal peptide" evidence="2">
    <location>
        <begin position="1"/>
        <end position="22"/>
    </location>
</feature>
<feature type="compositionally biased region" description="Basic and acidic residues" evidence="1">
    <location>
        <begin position="59"/>
        <end position="69"/>
    </location>
</feature>
<keyword evidence="4" id="KW-1185">Reference proteome</keyword>
<reference evidence="3 4" key="1">
    <citation type="submission" date="2019-04" db="EMBL/GenBank/DDBJ databases">
        <title>High contiguity whole genome sequence and gene annotation resource for two Venturia nashicola isolates.</title>
        <authorList>
            <person name="Prokchorchik M."/>
            <person name="Won K."/>
            <person name="Lee Y."/>
            <person name="Choi E.D."/>
            <person name="Segonzac C."/>
            <person name="Sohn K.H."/>
        </authorList>
    </citation>
    <scope>NUCLEOTIDE SEQUENCE [LARGE SCALE GENOMIC DNA]</scope>
    <source>
        <strain evidence="3 4">PRI2</strain>
    </source>
</reference>
<keyword evidence="3" id="KW-0378">Hydrolase</keyword>
<organism evidence="3 4">
    <name type="scientific">Venturia nashicola</name>
    <dbReference type="NCBI Taxonomy" id="86259"/>
    <lineage>
        <taxon>Eukaryota</taxon>
        <taxon>Fungi</taxon>
        <taxon>Dikarya</taxon>
        <taxon>Ascomycota</taxon>
        <taxon>Pezizomycotina</taxon>
        <taxon>Dothideomycetes</taxon>
        <taxon>Pleosporomycetidae</taxon>
        <taxon>Venturiales</taxon>
        <taxon>Venturiaceae</taxon>
        <taxon>Venturia</taxon>
    </lineage>
</organism>
<feature type="compositionally biased region" description="Polar residues" evidence="1">
    <location>
        <begin position="32"/>
        <end position="42"/>
    </location>
</feature>